<dbReference type="GO" id="GO:0016020">
    <property type="term" value="C:membrane"/>
    <property type="evidence" value="ECO:0007669"/>
    <property type="project" value="TreeGrafter"/>
</dbReference>
<comment type="caution">
    <text evidence="2">The sequence shown here is derived from an EMBL/GenBank/DDBJ whole genome shotgun (WGS) entry which is preliminary data.</text>
</comment>
<evidence type="ECO:0000313" key="3">
    <source>
        <dbReference type="Proteomes" id="UP000460435"/>
    </source>
</evidence>
<organism evidence="2 3">
    <name type="scientific">Phytoactinopolyspora mesophila</name>
    <dbReference type="NCBI Taxonomy" id="2650750"/>
    <lineage>
        <taxon>Bacteria</taxon>
        <taxon>Bacillati</taxon>
        <taxon>Actinomycetota</taxon>
        <taxon>Actinomycetes</taxon>
        <taxon>Jiangellales</taxon>
        <taxon>Jiangellaceae</taxon>
        <taxon>Phytoactinopolyspora</taxon>
    </lineage>
</organism>
<reference evidence="2 3" key="1">
    <citation type="submission" date="2019-11" db="EMBL/GenBank/DDBJ databases">
        <authorList>
            <person name="Li X.-J."/>
            <person name="Feng X.-M."/>
        </authorList>
    </citation>
    <scope>NUCLEOTIDE SEQUENCE [LARGE SCALE GENOMIC DNA]</scope>
    <source>
        <strain evidence="2 3">XMNu-373</strain>
    </source>
</reference>
<dbReference type="PANTHER" id="PTHR43798:SF33">
    <property type="entry name" value="HYDROLASE, PUTATIVE (AFU_ORTHOLOGUE AFUA_2G14860)-RELATED"/>
    <property type="match status" value="1"/>
</dbReference>
<dbReference type="EMBL" id="WLZY01000002">
    <property type="protein sequence ID" value="NDL57166.1"/>
    <property type="molecule type" value="Genomic_DNA"/>
</dbReference>
<dbReference type="Gene3D" id="3.40.50.1820">
    <property type="entry name" value="alpha/beta hydrolase"/>
    <property type="match status" value="1"/>
</dbReference>
<evidence type="ECO:0000313" key="2">
    <source>
        <dbReference type="EMBL" id="NDL57166.1"/>
    </source>
</evidence>
<dbReference type="Pfam" id="PF00561">
    <property type="entry name" value="Abhydrolase_1"/>
    <property type="match status" value="1"/>
</dbReference>
<dbReference type="SUPFAM" id="SSF53474">
    <property type="entry name" value="alpha/beta-Hydrolases"/>
    <property type="match status" value="1"/>
</dbReference>
<protein>
    <submittedName>
        <fullName evidence="2">Alpha/beta fold hydrolase</fullName>
    </submittedName>
</protein>
<dbReference type="GO" id="GO:0016787">
    <property type="term" value="F:hydrolase activity"/>
    <property type="evidence" value="ECO:0007669"/>
    <property type="project" value="UniProtKB-KW"/>
</dbReference>
<dbReference type="InterPro" id="IPR000073">
    <property type="entry name" value="AB_hydrolase_1"/>
</dbReference>
<sequence length="294" mass="31004">MKAAAVPVGGGELAALVWEASGEATHAARDALPVLGVHGITANAAAFGRLAAELGGRRLLIAPDLRGRAGSAGLPGPFGLARHVGDLIAVLDHLDIDRAILVGHSMGAFVGCLTAARHPERVGGVVLVDGGLALPMPADTDIDAMLGPAMARLGMTFADLDTYRAFWQAHPAFEDRWNEYSEAYIRRDLTGQPPALRSACNETAIRADGADVLGDPDTLGAVHRMPRPARLLWASRGLMDESPGLYTPERLAELNVPLPARELADENHYSVLFSSAVREIVAEIDAVAEQSVHA</sequence>
<feature type="domain" description="AB hydrolase-1" evidence="1">
    <location>
        <begin position="33"/>
        <end position="139"/>
    </location>
</feature>
<dbReference type="AlphaFoldDB" id="A0A7K3M1J4"/>
<dbReference type="InterPro" id="IPR050266">
    <property type="entry name" value="AB_hydrolase_sf"/>
</dbReference>
<dbReference type="PRINTS" id="PR00111">
    <property type="entry name" value="ABHYDROLASE"/>
</dbReference>
<proteinExistence type="predicted"/>
<keyword evidence="2" id="KW-0378">Hydrolase</keyword>
<dbReference type="Proteomes" id="UP000460435">
    <property type="component" value="Unassembled WGS sequence"/>
</dbReference>
<keyword evidence="3" id="KW-1185">Reference proteome</keyword>
<gene>
    <name evidence="2" type="ORF">F7O44_08795</name>
</gene>
<accession>A0A7K3M1J4</accession>
<evidence type="ECO:0000259" key="1">
    <source>
        <dbReference type="Pfam" id="PF00561"/>
    </source>
</evidence>
<dbReference type="InterPro" id="IPR029058">
    <property type="entry name" value="AB_hydrolase_fold"/>
</dbReference>
<dbReference type="PANTHER" id="PTHR43798">
    <property type="entry name" value="MONOACYLGLYCEROL LIPASE"/>
    <property type="match status" value="1"/>
</dbReference>
<dbReference type="RefSeq" id="WP_162449835.1">
    <property type="nucleotide sequence ID" value="NZ_WLZY01000002.1"/>
</dbReference>
<name>A0A7K3M1J4_9ACTN</name>